<name>A0AAD5Z8C4_9POAL</name>
<evidence type="ECO:0000313" key="3">
    <source>
        <dbReference type="Proteomes" id="UP001210211"/>
    </source>
</evidence>
<gene>
    <name evidence="2" type="ORF">LUZ61_017939</name>
</gene>
<dbReference type="PANTHER" id="PTHR44259:SF87">
    <property type="entry name" value="F-BOX DOMAIN-CONTAINING PROTEIN"/>
    <property type="match status" value="1"/>
</dbReference>
<dbReference type="EMBL" id="JAMRDG010000002">
    <property type="protein sequence ID" value="KAJ3688775.1"/>
    <property type="molecule type" value="Genomic_DNA"/>
</dbReference>
<feature type="domain" description="KIB1-4 beta-propeller" evidence="1">
    <location>
        <begin position="78"/>
        <end position="331"/>
    </location>
</feature>
<evidence type="ECO:0000313" key="2">
    <source>
        <dbReference type="EMBL" id="KAJ3688775.1"/>
    </source>
</evidence>
<keyword evidence="3" id="KW-1185">Reference proteome</keyword>
<reference evidence="2 3" key="1">
    <citation type="journal article" date="2022" name="Cell">
        <title>Repeat-based holocentromeres influence genome architecture and karyotype evolution.</title>
        <authorList>
            <person name="Hofstatter P.G."/>
            <person name="Thangavel G."/>
            <person name="Lux T."/>
            <person name="Neumann P."/>
            <person name="Vondrak T."/>
            <person name="Novak P."/>
            <person name="Zhang M."/>
            <person name="Costa L."/>
            <person name="Castellani M."/>
            <person name="Scott A."/>
            <person name="Toegelov H."/>
            <person name="Fuchs J."/>
            <person name="Mata-Sucre Y."/>
            <person name="Dias Y."/>
            <person name="Vanzela A.L.L."/>
            <person name="Huettel B."/>
            <person name="Almeida C.C.S."/>
            <person name="Simkova H."/>
            <person name="Souza G."/>
            <person name="Pedrosa-Harand A."/>
            <person name="Macas J."/>
            <person name="Mayer K.F.X."/>
            <person name="Houben A."/>
            <person name="Marques A."/>
        </authorList>
    </citation>
    <scope>NUCLEOTIDE SEQUENCE [LARGE SCALE GENOMIC DNA]</scope>
    <source>
        <strain evidence="2">RhyTen1mFocal</strain>
    </source>
</reference>
<evidence type="ECO:0000259" key="1">
    <source>
        <dbReference type="Pfam" id="PF03478"/>
    </source>
</evidence>
<dbReference type="InterPro" id="IPR005174">
    <property type="entry name" value="KIB1-4_b-propeller"/>
</dbReference>
<dbReference type="AlphaFoldDB" id="A0AAD5Z8C4"/>
<sequence length="386" mass="44868">MEGAPSKHPDWAYLPELVLHWISEKLKSITDFVHFRAVCSPWHAAPLPKPRHLPPQLPWVMFAHKLNADKDDDGMRLFYDLWKSKMHRLHLPEIIGKSCCATHRGWLLVIATEGREVFLLNPLTRARIDLPPFTIPVRHLGEDWHAPLHDTPHRFSPSHDFGESKVILSSDLTDPDCLITVFLHWRVILCYRVGDLCWTMVNNPLKNFVDDVTYYNGRFYLLYKEGSEADMMIINSDKPDKSIPYNFEHKLGDIRRLLEGQSGVYLVGLKFLIEEGERDKYELYQFKEQPFKLQHIPDTSNTTIFNTDNLRFLAVCSDDWDCLGGGSMYTVMLPDHEGKDKIGLHYRIWSTKLEDGKLEQEWDLDEAPQVLVGPNEMVMWFQPSLV</sequence>
<organism evidence="2 3">
    <name type="scientific">Rhynchospora tenuis</name>
    <dbReference type="NCBI Taxonomy" id="198213"/>
    <lineage>
        <taxon>Eukaryota</taxon>
        <taxon>Viridiplantae</taxon>
        <taxon>Streptophyta</taxon>
        <taxon>Embryophyta</taxon>
        <taxon>Tracheophyta</taxon>
        <taxon>Spermatophyta</taxon>
        <taxon>Magnoliopsida</taxon>
        <taxon>Liliopsida</taxon>
        <taxon>Poales</taxon>
        <taxon>Cyperaceae</taxon>
        <taxon>Cyperoideae</taxon>
        <taxon>Rhynchosporeae</taxon>
        <taxon>Rhynchospora</taxon>
    </lineage>
</organism>
<dbReference type="Proteomes" id="UP001210211">
    <property type="component" value="Unassembled WGS sequence"/>
</dbReference>
<dbReference type="PANTHER" id="PTHR44259">
    <property type="entry name" value="OS07G0183000 PROTEIN-RELATED"/>
    <property type="match status" value="1"/>
</dbReference>
<accession>A0AAD5Z8C4</accession>
<proteinExistence type="predicted"/>
<dbReference type="Pfam" id="PF03478">
    <property type="entry name" value="Beta-prop_KIB1-4"/>
    <property type="match status" value="1"/>
</dbReference>
<comment type="caution">
    <text evidence="2">The sequence shown here is derived from an EMBL/GenBank/DDBJ whole genome shotgun (WGS) entry which is preliminary data.</text>
</comment>
<dbReference type="InterPro" id="IPR050942">
    <property type="entry name" value="F-box_BR-signaling"/>
</dbReference>
<protein>
    <recommendedName>
        <fullName evidence="1">KIB1-4 beta-propeller domain-containing protein</fullName>
    </recommendedName>
</protein>